<dbReference type="AlphaFoldDB" id="A0A915HVJ9"/>
<dbReference type="WBParaSite" id="nRc.2.0.1.t05572-RA">
    <property type="protein sequence ID" value="nRc.2.0.1.t05572-RA"/>
    <property type="gene ID" value="nRc.2.0.1.g05572"/>
</dbReference>
<proteinExistence type="predicted"/>
<dbReference type="Proteomes" id="UP000887565">
    <property type="component" value="Unplaced"/>
</dbReference>
<protein>
    <submittedName>
        <fullName evidence="2">Uncharacterized protein</fullName>
    </submittedName>
</protein>
<organism evidence="1 2">
    <name type="scientific">Romanomermis culicivorax</name>
    <name type="common">Nematode worm</name>
    <dbReference type="NCBI Taxonomy" id="13658"/>
    <lineage>
        <taxon>Eukaryota</taxon>
        <taxon>Metazoa</taxon>
        <taxon>Ecdysozoa</taxon>
        <taxon>Nematoda</taxon>
        <taxon>Enoplea</taxon>
        <taxon>Dorylaimia</taxon>
        <taxon>Mermithida</taxon>
        <taxon>Mermithoidea</taxon>
        <taxon>Mermithidae</taxon>
        <taxon>Romanomermis</taxon>
    </lineage>
</organism>
<accession>A0A915HVJ9</accession>
<evidence type="ECO:0000313" key="2">
    <source>
        <dbReference type="WBParaSite" id="nRc.2.0.1.t05572-RA"/>
    </source>
</evidence>
<keyword evidence="1" id="KW-1185">Reference proteome</keyword>
<sequence length="31" mass="3586">MFVSKDEEDRVEKDERGVATVAEEVMQVFIV</sequence>
<evidence type="ECO:0000313" key="1">
    <source>
        <dbReference type="Proteomes" id="UP000887565"/>
    </source>
</evidence>
<reference evidence="2" key="1">
    <citation type="submission" date="2022-11" db="UniProtKB">
        <authorList>
            <consortium name="WormBaseParasite"/>
        </authorList>
    </citation>
    <scope>IDENTIFICATION</scope>
</reference>
<name>A0A915HVJ9_ROMCU</name>